<feature type="region of interest" description="Disordered" evidence="1">
    <location>
        <begin position="1"/>
        <end position="40"/>
    </location>
</feature>
<evidence type="ECO:0008006" key="4">
    <source>
        <dbReference type="Google" id="ProtNLM"/>
    </source>
</evidence>
<proteinExistence type="predicted"/>
<protein>
    <recommendedName>
        <fullName evidence="4">F-box domain-containing protein</fullName>
    </recommendedName>
</protein>
<keyword evidence="3" id="KW-1185">Reference proteome</keyword>
<dbReference type="AlphaFoldDB" id="A0A7J7H3U2"/>
<reference evidence="3" key="1">
    <citation type="journal article" date="2020" name="Nat. Commun.">
        <title>Genome assembly of wild tea tree DASZ reveals pedigree and selection history of tea varieties.</title>
        <authorList>
            <person name="Zhang W."/>
            <person name="Zhang Y."/>
            <person name="Qiu H."/>
            <person name="Guo Y."/>
            <person name="Wan H."/>
            <person name="Zhang X."/>
            <person name="Scossa F."/>
            <person name="Alseekh S."/>
            <person name="Zhang Q."/>
            <person name="Wang P."/>
            <person name="Xu L."/>
            <person name="Schmidt M.H."/>
            <person name="Jia X."/>
            <person name="Li D."/>
            <person name="Zhu A."/>
            <person name="Guo F."/>
            <person name="Chen W."/>
            <person name="Ni D."/>
            <person name="Usadel B."/>
            <person name="Fernie A.R."/>
            <person name="Wen W."/>
        </authorList>
    </citation>
    <scope>NUCLEOTIDE SEQUENCE [LARGE SCALE GENOMIC DNA]</scope>
    <source>
        <strain evidence="3">cv. G240</strain>
    </source>
</reference>
<dbReference type="EMBL" id="JACBKZ010000007">
    <property type="protein sequence ID" value="KAF5946366.1"/>
    <property type="molecule type" value="Genomic_DNA"/>
</dbReference>
<sequence>MEVVMDHSMPKHHKPLDKPQIAKQTLSHNDANNLEQEEEDRINDLPDSILYQILQKLLTKFTIGTAILSSR</sequence>
<organism evidence="2 3">
    <name type="scientific">Camellia sinensis</name>
    <name type="common">Tea plant</name>
    <name type="synonym">Thea sinensis</name>
    <dbReference type="NCBI Taxonomy" id="4442"/>
    <lineage>
        <taxon>Eukaryota</taxon>
        <taxon>Viridiplantae</taxon>
        <taxon>Streptophyta</taxon>
        <taxon>Embryophyta</taxon>
        <taxon>Tracheophyta</taxon>
        <taxon>Spermatophyta</taxon>
        <taxon>Magnoliopsida</taxon>
        <taxon>eudicotyledons</taxon>
        <taxon>Gunneridae</taxon>
        <taxon>Pentapetalae</taxon>
        <taxon>asterids</taxon>
        <taxon>Ericales</taxon>
        <taxon>Theaceae</taxon>
        <taxon>Camellia</taxon>
    </lineage>
</organism>
<gene>
    <name evidence="2" type="ORF">HYC85_016594</name>
</gene>
<evidence type="ECO:0000313" key="3">
    <source>
        <dbReference type="Proteomes" id="UP000593564"/>
    </source>
</evidence>
<feature type="compositionally biased region" description="Polar residues" evidence="1">
    <location>
        <begin position="22"/>
        <end position="34"/>
    </location>
</feature>
<accession>A0A7J7H3U2</accession>
<evidence type="ECO:0000256" key="1">
    <source>
        <dbReference type="SAM" id="MobiDB-lite"/>
    </source>
</evidence>
<dbReference type="Proteomes" id="UP000593564">
    <property type="component" value="Unassembled WGS sequence"/>
</dbReference>
<evidence type="ECO:0000313" key="2">
    <source>
        <dbReference type="EMBL" id="KAF5946366.1"/>
    </source>
</evidence>
<name>A0A7J7H3U2_CAMSI</name>
<reference evidence="2 3" key="2">
    <citation type="submission" date="2020-07" db="EMBL/GenBank/DDBJ databases">
        <title>Genome assembly of wild tea tree DASZ reveals pedigree and selection history of tea varieties.</title>
        <authorList>
            <person name="Zhang W."/>
        </authorList>
    </citation>
    <scope>NUCLEOTIDE SEQUENCE [LARGE SCALE GENOMIC DNA]</scope>
    <source>
        <strain evidence="3">cv. G240</strain>
        <tissue evidence="2">Leaf</tissue>
    </source>
</reference>
<comment type="caution">
    <text evidence="2">The sequence shown here is derived from an EMBL/GenBank/DDBJ whole genome shotgun (WGS) entry which is preliminary data.</text>
</comment>